<comment type="caution">
    <text evidence="1">The sequence shown here is derived from an EMBL/GenBank/DDBJ whole genome shotgun (WGS) entry which is preliminary data.</text>
</comment>
<evidence type="ECO:0000313" key="1">
    <source>
        <dbReference type="EMBL" id="KAK6725927.1"/>
    </source>
</evidence>
<sequence length="234" mass="26181">MALRGIEASFSLLTSLASSIDSNIQCTMTVKLCVFTFYTVGGLRCAGVNPNGIRCGGSVTFTRYATTFLLYRAALLRQRKKRSLAVFSKAMGGSASRPLRCAHGCWTLKSHDADDDVYKAKKAGKLPRSKIKKIQLSRQELHAFQWEEIPTPSVCDREMPIIEGPPSQEKLIQIINCFPFPTPRSTPHTTPMVICMLEFHWNSVQTAVFHVSTFARETTYVPCQTKSNQQLRQS</sequence>
<keyword evidence="2" id="KW-1185">Reference proteome</keyword>
<gene>
    <name evidence="1" type="primary">Necator_chrI.g440</name>
    <name evidence="1" type="ORF">RB195_004318</name>
</gene>
<organism evidence="1 2">
    <name type="scientific">Necator americanus</name>
    <name type="common">Human hookworm</name>
    <dbReference type="NCBI Taxonomy" id="51031"/>
    <lineage>
        <taxon>Eukaryota</taxon>
        <taxon>Metazoa</taxon>
        <taxon>Ecdysozoa</taxon>
        <taxon>Nematoda</taxon>
        <taxon>Chromadorea</taxon>
        <taxon>Rhabditida</taxon>
        <taxon>Rhabditina</taxon>
        <taxon>Rhabditomorpha</taxon>
        <taxon>Strongyloidea</taxon>
        <taxon>Ancylostomatidae</taxon>
        <taxon>Bunostominae</taxon>
        <taxon>Necator</taxon>
    </lineage>
</organism>
<protein>
    <submittedName>
        <fullName evidence="1">Uncharacterized protein</fullName>
    </submittedName>
</protein>
<reference evidence="1 2" key="1">
    <citation type="submission" date="2023-08" db="EMBL/GenBank/DDBJ databases">
        <title>A Necator americanus chromosomal reference genome.</title>
        <authorList>
            <person name="Ilik V."/>
            <person name="Petrzelkova K.J."/>
            <person name="Pardy F."/>
            <person name="Fuh T."/>
            <person name="Niatou-Singa F.S."/>
            <person name="Gouil Q."/>
            <person name="Baker L."/>
            <person name="Ritchie M.E."/>
            <person name="Jex A.R."/>
            <person name="Gazzola D."/>
            <person name="Li H."/>
            <person name="Toshio Fujiwara R."/>
            <person name="Zhan B."/>
            <person name="Aroian R.V."/>
            <person name="Pafco B."/>
            <person name="Schwarz E.M."/>
        </authorList>
    </citation>
    <scope>NUCLEOTIDE SEQUENCE [LARGE SCALE GENOMIC DNA]</scope>
    <source>
        <strain evidence="1 2">Aroian</strain>
        <tissue evidence="1">Whole animal</tissue>
    </source>
</reference>
<accession>A0ABR1BHE5</accession>
<name>A0ABR1BHE5_NECAM</name>
<dbReference type="EMBL" id="JAVFWL010000001">
    <property type="protein sequence ID" value="KAK6725927.1"/>
    <property type="molecule type" value="Genomic_DNA"/>
</dbReference>
<proteinExistence type="predicted"/>
<evidence type="ECO:0000313" key="2">
    <source>
        <dbReference type="Proteomes" id="UP001303046"/>
    </source>
</evidence>
<dbReference type="Proteomes" id="UP001303046">
    <property type="component" value="Unassembled WGS sequence"/>
</dbReference>